<keyword evidence="4 6" id="KW-1133">Transmembrane helix</keyword>
<evidence type="ECO:0000259" key="7">
    <source>
        <dbReference type="PROSITE" id="PS50262"/>
    </source>
</evidence>
<comment type="caution">
    <text evidence="8">The sequence shown here is derived from an EMBL/GenBank/DDBJ whole genome shotgun (WGS) entry which is preliminary data.</text>
</comment>
<keyword evidence="3 6" id="KW-0812">Transmembrane</keyword>
<dbReference type="PANTHER" id="PTHR22750">
    <property type="entry name" value="G-PROTEIN COUPLED RECEPTOR"/>
    <property type="match status" value="1"/>
</dbReference>
<comment type="subcellular location">
    <subcellularLocation>
        <location evidence="1">Cell membrane</location>
        <topology evidence="1">Multi-pass membrane protein</topology>
    </subcellularLocation>
</comment>
<keyword evidence="9" id="KW-1185">Reference proteome</keyword>
<feature type="transmembrane region" description="Helical" evidence="6">
    <location>
        <begin position="130"/>
        <end position="153"/>
    </location>
</feature>
<reference evidence="8 9" key="1">
    <citation type="submission" date="2022-05" db="EMBL/GenBank/DDBJ databases">
        <authorList>
            <consortium name="Genoscope - CEA"/>
            <person name="William W."/>
        </authorList>
    </citation>
    <scope>NUCLEOTIDE SEQUENCE [LARGE SCALE GENOMIC DNA]</scope>
</reference>
<evidence type="ECO:0000256" key="6">
    <source>
        <dbReference type="SAM" id="Phobius"/>
    </source>
</evidence>
<keyword evidence="5 6" id="KW-0472">Membrane</keyword>
<keyword evidence="2" id="KW-1003">Cell membrane</keyword>
<dbReference type="Proteomes" id="UP001159405">
    <property type="component" value="Unassembled WGS sequence"/>
</dbReference>
<feature type="transmembrane region" description="Helical" evidence="6">
    <location>
        <begin position="77"/>
        <end position="96"/>
    </location>
</feature>
<dbReference type="InterPro" id="IPR000276">
    <property type="entry name" value="GPCR_Rhodpsn"/>
</dbReference>
<evidence type="ECO:0000313" key="9">
    <source>
        <dbReference type="Proteomes" id="UP001159405"/>
    </source>
</evidence>
<sequence length="165" mass="19299">MTYLTTNYLCYGVSFPTLNAISYERFIALTLHLRYKAQVTKGRVIVVTALIWILNTFLTCLRFAGINRLVRAIHMTLWLLCLLISGVFQFRIVGIVRRHQNDIRQQEILKNPPYIDTCIYHRQLKLAANIAYIVGIYIFLNLPLLVATTYYQVVHRNLSSYNYYS</sequence>
<gene>
    <name evidence="8" type="ORF">PLOB_00043844</name>
</gene>
<dbReference type="EMBL" id="CALNXK010000073">
    <property type="protein sequence ID" value="CAH3144187.1"/>
    <property type="molecule type" value="Genomic_DNA"/>
</dbReference>
<dbReference type="PROSITE" id="PS00237">
    <property type="entry name" value="G_PROTEIN_RECEP_F1_1"/>
    <property type="match status" value="1"/>
</dbReference>
<dbReference type="Gene3D" id="1.20.1070.10">
    <property type="entry name" value="Rhodopsin 7-helix transmembrane proteins"/>
    <property type="match status" value="1"/>
</dbReference>
<dbReference type="SUPFAM" id="SSF81321">
    <property type="entry name" value="Family A G protein-coupled receptor-like"/>
    <property type="match status" value="1"/>
</dbReference>
<dbReference type="PROSITE" id="PS50262">
    <property type="entry name" value="G_PROTEIN_RECEP_F1_2"/>
    <property type="match status" value="1"/>
</dbReference>
<evidence type="ECO:0000256" key="5">
    <source>
        <dbReference type="ARBA" id="ARBA00023136"/>
    </source>
</evidence>
<evidence type="ECO:0000256" key="3">
    <source>
        <dbReference type="ARBA" id="ARBA00022692"/>
    </source>
</evidence>
<evidence type="ECO:0000256" key="1">
    <source>
        <dbReference type="ARBA" id="ARBA00004651"/>
    </source>
</evidence>
<protein>
    <recommendedName>
        <fullName evidence="7">G-protein coupled receptors family 1 profile domain-containing protein</fullName>
    </recommendedName>
</protein>
<dbReference type="InterPro" id="IPR017452">
    <property type="entry name" value="GPCR_Rhodpsn_7TM"/>
</dbReference>
<feature type="transmembrane region" description="Helical" evidence="6">
    <location>
        <begin position="44"/>
        <end position="65"/>
    </location>
</feature>
<dbReference type="Pfam" id="PF00001">
    <property type="entry name" value="7tm_1"/>
    <property type="match status" value="1"/>
</dbReference>
<proteinExistence type="predicted"/>
<accession>A0ABN8PIS6</accession>
<organism evidence="8 9">
    <name type="scientific">Porites lobata</name>
    <dbReference type="NCBI Taxonomy" id="104759"/>
    <lineage>
        <taxon>Eukaryota</taxon>
        <taxon>Metazoa</taxon>
        <taxon>Cnidaria</taxon>
        <taxon>Anthozoa</taxon>
        <taxon>Hexacorallia</taxon>
        <taxon>Scleractinia</taxon>
        <taxon>Fungiina</taxon>
        <taxon>Poritidae</taxon>
        <taxon>Porites</taxon>
    </lineage>
</organism>
<evidence type="ECO:0000256" key="2">
    <source>
        <dbReference type="ARBA" id="ARBA00022475"/>
    </source>
</evidence>
<name>A0ABN8PIS6_9CNID</name>
<evidence type="ECO:0000256" key="4">
    <source>
        <dbReference type="ARBA" id="ARBA00022989"/>
    </source>
</evidence>
<feature type="domain" description="G-protein coupled receptors family 1 profile" evidence="7">
    <location>
        <begin position="1"/>
        <end position="165"/>
    </location>
</feature>
<evidence type="ECO:0000313" key="8">
    <source>
        <dbReference type="EMBL" id="CAH3144187.1"/>
    </source>
</evidence>